<accession>A0A9D4QFT3</accession>
<evidence type="ECO:0000313" key="1">
    <source>
        <dbReference type="EMBL" id="KAH7982119.1"/>
    </source>
</evidence>
<proteinExistence type="predicted"/>
<evidence type="ECO:0000313" key="2">
    <source>
        <dbReference type="Proteomes" id="UP000821837"/>
    </source>
</evidence>
<organism evidence="1 2">
    <name type="scientific">Rhipicephalus sanguineus</name>
    <name type="common">Brown dog tick</name>
    <name type="synonym">Ixodes sanguineus</name>
    <dbReference type="NCBI Taxonomy" id="34632"/>
    <lineage>
        <taxon>Eukaryota</taxon>
        <taxon>Metazoa</taxon>
        <taxon>Ecdysozoa</taxon>
        <taxon>Arthropoda</taxon>
        <taxon>Chelicerata</taxon>
        <taxon>Arachnida</taxon>
        <taxon>Acari</taxon>
        <taxon>Parasitiformes</taxon>
        <taxon>Ixodida</taxon>
        <taxon>Ixodoidea</taxon>
        <taxon>Ixodidae</taxon>
        <taxon>Rhipicephalinae</taxon>
        <taxon>Rhipicephalus</taxon>
        <taxon>Rhipicephalus</taxon>
    </lineage>
</organism>
<dbReference type="AlphaFoldDB" id="A0A9D4QFT3"/>
<comment type="caution">
    <text evidence="1">The sequence shown here is derived from an EMBL/GenBank/DDBJ whole genome shotgun (WGS) entry which is preliminary data.</text>
</comment>
<reference evidence="1" key="1">
    <citation type="journal article" date="2020" name="Cell">
        <title>Large-Scale Comparative Analyses of Tick Genomes Elucidate Their Genetic Diversity and Vector Capacities.</title>
        <authorList>
            <consortium name="Tick Genome and Microbiome Consortium (TIGMIC)"/>
            <person name="Jia N."/>
            <person name="Wang J."/>
            <person name="Shi W."/>
            <person name="Du L."/>
            <person name="Sun Y."/>
            <person name="Zhan W."/>
            <person name="Jiang J.F."/>
            <person name="Wang Q."/>
            <person name="Zhang B."/>
            <person name="Ji P."/>
            <person name="Bell-Sakyi L."/>
            <person name="Cui X.M."/>
            <person name="Yuan T.T."/>
            <person name="Jiang B.G."/>
            <person name="Yang W.F."/>
            <person name="Lam T.T."/>
            <person name="Chang Q.C."/>
            <person name="Ding S.J."/>
            <person name="Wang X.J."/>
            <person name="Zhu J.G."/>
            <person name="Ruan X.D."/>
            <person name="Zhao L."/>
            <person name="Wei J.T."/>
            <person name="Ye R.Z."/>
            <person name="Que T.C."/>
            <person name="Du C.H."/>
            <person name="Zhou Y.H."/>
            <person name="Cheng J.X."/>
            <person name="Dai P.F."/>
            <person name="Guo W.B."/>
            <person name="Han X.H."/>
            <person name="Huang E.J."/>
            <person name="Li L.F."/>
            <person name="Wei W."/>
            <person name="Gao Y.C."/>
            <person name="Liu J.Z."/>
            <person name="Shao H.Z."/>
            <person name="Wang X."/>
            <person name="Wang C.C."/>
            <person name="Yang T.C."/>
            <person name="Huo Q.B."/>
            <person name="Li W."/>
            <person name="Chen H.Y."/>
            <person name="Chen S.E."/>
            <person name="Zhou L.G."/>
            <person name="Ni X.B."/>
            <person name="Tian J.H."/>
            <person name="Sheng Y."/>
            <person name="Liu T."/>
            <person name="Pan Y.S."/>
            <person name="Xia L.Y."/>
            <person name="Li J."/>
            <person name="Zhao F."/>
            <person name="Cao W.C."/>
        </authorList>
    </citation>
    <scope>NUCLEOTIDE SEQUENCE</scope>
    <source>
        <strain evidence="1">Rsan-2018</strain>
    </source>
</reference>
<gene>
    <name evidence="1" type="ORF">HPB52_003109</name>
</gene>
<name>A0A9D4QFT3_RHISA</name>
<reference evidence="1" key="2">
    <citation type="submission" date="2021-09" db="EMBL/GenBank/DDBJ databases">
        <authorList>
            <person name="Jia N."/>
            <person name="Wang J."/>
            <person name="Shi W."/>
            <person name="Du L."/>
            <person name="Sun Y."/>
            <person name="Zhan W."/>
            <person name="Jiang J."/>
            <person name="Wang Q."/>
            <person name="Zhang B."/>
            <person name="Ji P."/>
            <person name="Sakyi L.B."/>
            <person name="Cui X."/>
            <person name="Yuan T."/>
            <person name="Jiang B."/>
            <person name="Yang W."/>
            <person name="Lam T.T.-Y."/>
            <person name="Chang Q."/>
            <person name="Ding S."/>
            <person name="Wang X."/>
            <person name="Zhu J."/>
            <person name="Ruan X."/>
            <person name="Zhao L."/>
            <person name="Wei J."/>
            <person name="Que T."/>
            <person name="Du C."/>
            <person name="Cheng J."/>
            <person name="Dai P."/>
            <person name="Han X."/>
            <person name="Huang E."/>
            <person name="Gao Y."/>
            <person name="Liu J."/>
            <person name="Shao H."/>
            <person name="Ye R."/>
            <person name="Li L."/>
            <person name="Wei W."/>
            <person name="Wang X."/>
            <person name="Wang C."/>
            <person name="Huo Q."/>
            <person name="Li W."/>
            <person name="Guo W."/>
            <person name="Chen H."/>
            <person name="Chen S."/>
            <person name="Zhou L."/>
            <person name="Zhou L."/>
            <person name="Ni X."/>
            <person name="Tian J."/>
            <person name="Zhou Y."/>
            <person name="Sheng Y."/>
            <person name="Liu T."/>
            <person name="Pan Y."/>
            <person name="Xia L."/>
            <person name="Li J."/>
            <person name="Zhao F."/>
            <person name="Cao W."/>
        </authorList>
    </citation>
    <scope>NUCLEOTIDE SEQUENCE</scope>
    <source>
        <strain evidence="1">Rsan-2018</strain>
        <tissue evidence="1">Larvae</tissue>
    </source>
</reference>
<protein>
    <submittedName>
        <fullName evidence="1">Uncharacterized protein</fullName>
    </submittedName>
</protein>
<dbReference type="Proteomes" id="UP000821837">
    <property type="component" value="Chromosome 1"/>
</dbReference>
<keyword evidence="2" id="KW-1185">Reference proteome</keyword>
<sequence>MSLHYIDCSSIAYILATHIAKRDTQLRTSALSCLEVLLPHAQLLADYEGYLNRLYAHPWLSRVLLLSCSDEDCATILNVLLQGDIVSELLASHLPLIAERLCQDGSSQAKAVAAK</sequence>
<dbReference type="EMBL" id="JABSTV010001245">
    <property type="protein sequence ID" value="KAH7982119.1"/>
    <property type="molecule type" value="Genomic_DNA"/>
</dbReference>